<dbReference type="InterPro" id="IPR013785">
    <property type="entry name" value="Aldolase_TIM"/>
</dbReference>
<evidence type="ECO:0000313" key="8">
    <source>
        <dbReference type="Proteomes" id="UP000187608"/>
    </source>
</evidence>
<dbReference type="GO" id="GO:0006096">
    <property type="term" value="P:glycolytic process"/>
    <property type="evidence" value="ECO:0007669"/>
    <property type="project" value="InterPro"/>
</dbReference>
<keyword evidence="8" id="KW-1185">Reference proteome</keyword>
<feature type="binding site" evidence="6">
    <location>
        <position position="180"/>
    </location>
    <ligand>
        <name>Zn(2+)</name>
        <dbReference type="ChEBI" id="CHEBI:29105"/>
        <label>1</label>
        <note>catalytic</note>
    </ligand>
</feature>
<keyword evidence="2 6" id="KW-0862">Zinc</keyword>
<dbReference type="PANTHER" id="PTHR30304:SF0">
    <property type="entry name" value="D-TAGATOSE-1,6-BISPHOSPHATE ALDOLASE SUBUNIT GATY-RELATED"/>
    <property type="match status" value="1"/>
</dbReference>
<dbReference type="NCBIfam" id="TIGR00167">
    <property type="entry name" value="cbbA"/>
    <property type="match status" value="1"/>
</dbReference>
<feature type="binding site" evidence="6">
    <location>
        <position position="86"/>
    </location>
    <ligand>
        <name>Zn(2+)</name>
        <dbReference type="ChEBI" id="CHEBI:29105"/>
        <label>1</label>
        <note>catalytic</note>
    </ligand>
</feature>
<reference evidence="8" key="1">
    <citation type="submission" date="2017-01" db="EMBL/GenBank/DDBJ databases">
        <authorList>
            <person name="Varghese N."/>
            <person name="Submissions S."/>
        </authorList>
    </citation>
    <scope>NUCLEOTIDE SEQUENCE [LARGE SCALE GENOMIC DNA]</scope>
    <source>
        <strain evidence="8">DSM 23127</strain>
    </source>
</reference>
<dbReference type="Proteomes" id="UP000187608">
    <property type="component" value="Unassembled WGS sequence"/>
</dbReference>
<evidence type="ECO:0000256" key="2">
    <source>
        <dbReference type="ARBA" id="ARBA00022833"/>
    </source>
</evidence>
<comment type="cofactor">
    <cofactor evidence="6">
        <name>Zn(2+)</name>
        <dbReference type="ChEBI" id="CHEBI:29105"/>
    </cofactor>
    <text evidence="6">Binds 2 Zn(2+) ions per subunit. One is catalytic and the other provides a structural contribution.</text>
</comment>
<dbReference type="GO" id="GO:0004332">
    <property type="term" value="F:fructose-bisphosphate aldolase activity"/>
    <property type="evidence" value="ECO:0007669"/>
    <property type="project" value="InterPro"/>
</dbReference>
<dbReference type="CDD" id="cd00947">
    <property type="entry name" value="TBP_aldolase_IIB"/>
    <property type="match status" value="1"/>
</dbReference>
<accession>A0A1N7KR62</accession>
<sequence length="285" mass="31191">MSLVSMKDMLKKAKQEQYAVGQYNINTLEFIPALLRVAEAQKSPLILASSDSMVDFLGGFRNVASMVTILYDEMSITVPVALHLDHSQSVERCKQAIDAGYTSVMIDGSHYDIDTNIALTKEVVDYAKSRGVSVEAEVGSVGGEEDGIIGYTKYADVKDCVRLVKEANIDALAAALGSVHGPYKGEPTLGFKHMEEISTRTQVPLVLHGGTGIPADQIQRAISLGHAKINVNTENIQVWTKALRDKLKEDENVYEPRLVLLPAIEAVERSVEQKIKEFGTKNKAN</sequence>
<dbReference type="STRING" id="570947.SAMN05421687_11619"/>
<keyword evidence="3" id="KW-0456">Lyase</keyword>
<dbReference type="PIRSF" id="PIRSF001359">
    <property type="entry name" value="F_bP_aldolase_II"/>
    <property type="match status" value="1"/>
</dbReference>
<dbReference type="AlphaFoldDB" id="A0A1N7KR62"/>
<dbReference type="OrthoDB" id="9803995at2"/>
<feature type="binding site" evidence="5">
    <location>
        <begin position="209"/>
        <end position="211"/>
    </location>
    <ligand>
        <name>dihydroxyacetone phosphate</name>
        <dbReference type="ChEBI" id="CHEBI:57642"/>
    </ligand>
</feature>
<feature type="binding site" evidence="6">
    <location>
        <position position="208"/>
    </location>
    <ligand>
        <name>Zn(2+)</name>
        <dbReference type="ChEBI" id="CHEBI:29105"/>
        <label>1</label>
        <note>catalytic</note>
    </ligand>
</feature>
<feature type="active site" description="Proton donor" evidence="4">
    <location>
        <position position="85"/>
    </location>
</feature>
<organism evidence="7 8">
    <name type="scientific">Salimicrobium flavidum</name>
    <dbReference type="NCBI Taxonomy" id="570947"/>
    <lineage>
        <taxon>Bacteria</taxon>
        <taxon>Bacillati</taxon>
        <taxon>Bacillota</taxon>
        <taxon>Bacilli</taxon>
        <taxon>Bacillales</taxon>
        <taxon>Bacillaceae</taxon>
        <taxon>Salimicrobium</taxon>
    </lineage>
</organism>
<evidence type="ECO:0000256" key="3">
    <source>
        <dbReference type="ARBA" id="ARBA00023239"/>
    </source>
</evidence>
<protein>
    <submittedName>
        <fullName evidence="7">2-deoxy-5-keto-D-gluconate 6-phosphate aldolase</fullName>
    </submittedName>
</protein>
<dbReference type="GO" id="GO:0030388">
    <property type="term" value="P:fructose 1,6-bisphosphate metabolic process"/>
    <property type="evidence" value="ECO:0007669"/>
    <property type="project" value="InterPro"/>
</dbReference>
<gene>
    <name evidence="7" type="ORF">SAMN05421687_11619</name>
</gene>
<evidence type="ECO:0000256" key="6">
    <source>
        <dbReference type="PIRSR" id="PIRSR001359-3"/>
    </source>
</evidence>
<dbReference type="SUPFAM" id="SSF51569">
    <property type="entry name" value="Aldolase"/>
    <property type="match status" value="1"/>
</dbReference>
<dbReference type="PANTHER" id="PTHR30304">
    <property type="entry name" value="D-TAGATOSE-1,6-BISPHOSPHATE ALDOLASE"/>
    <property type="match status" value="1"/>
</dbReference>
<dbReference type="Gene3D" id="3.20.20.70">
    <property type="entry name" value="Aldolase class I"/>
    <property type="match status" value="1"/>
</dbReference>
<dbReference type="EMBL" id="FTOC01000016">
    <property type="protein sequence ID" value="SIS64054.1"/>
    <property type="molecule type" value="Genomic_DNA"/>
</dbReference>
<name>A0A1N7KR62_9BACI</name>
<dbReference type="RefSeq" id="WP_076560732.1">
    <property type="nucleotide sequence ID" value="NZ_FTOC01000016.1"/>
</dbReference>
<feature type="binding site" evidence="5">
    <location>
        <position position="181"/>
    </location>
    <ligand>
        <name>dihydroxyacetone phosphate</name>
        <dbReference type="ChEBI" id="CHEBI:57642"/>
    </ligand>
</feature>
<keyword evidence="1 6" id="KW-0479">Metal-binding</keyword>
<dbReference type="Pfam" id="PF01116">
    <property type="entry name" value="F_bP_aldolase"/>
    <property type="match status" value="1"/>
</dbReference>
<dbReference type="PROSITE" id="PS00806">
    <property type="entry name" value="ALDOLASE_CLASS_II_2"/>
    <property type="match status" value="1"/>
</dbReference>
<dbReference type="InterPro" id="IPR050246">
    <property type="entry name" value="Class_II_FBP_aldolase"/>
</dbReference>
<feature type="binding site" evidence="6">
    <location>
        <position position="107"/>
    </location>
    <ligand>
        <name>Zn(2+)</name>
        <dbReference type="ChEBI" id="CHEBI:29105"/>
        <label>2</label>
    </ligand>
</feature>
<evidence type="ECO:0000256" key="5">
    <source>
        <dbReference type="PIRSR" id="PIRSR001359-2"/>
    </source>
</evidence>
<evidence type="ECO:0000313" key="7">
    <source>
        <dbReference type="EMBL" id="SIS64054.1"/>
    </source>
</evidence>
<proteinExistence type="predicted"/>
<feature type="binding site" evidence="6">
    <location>
        <position position="137"/>
    </location>
    <ligand>
        <name>Zn(2+)</name>
        <dbReference type="ChEBI" id="CHEBI:29105"/>
        <label>2</label>
    </ligand>
</feature>
<dbReference type="InterPro" id="IPR011289">
    <property type="entry name" value="Fruc_bis_ald_class-2"/>
</dbReference>
<dbReference type="NCBIfam" id="TIGR01859">
    <property type="entry name" value="fruc_bis_ald"/>
    <property type="match status" value="1"/>
</dbReference>
<evidence type="ECO:0000256" key="1">
    <source>
        <dbReference type="ARBA" id="ARBA00022723"/>
    </source>
</evidence>
<feature type="binding site" evidence="5">
    <location>
        <begin position="230"/>
        <end position="233"/>
    </location>
    <ligand>
        <name>dihydroxyacetone phosphate</name>
        <dbReference type="ChEBI" id="CHEBI:57642"/>
    </ligand>
</feature>
<dbReference type="InterPro" id="IPR000771">
    <property type="entry name" value="FBA_II"/>
</dbReference>
<dbReference type="GO" id="GO:0008270">
    <property type="term" value="F:zinc ion binding"/>
    <property type="evidence" value="ECO:0007669"/>
    <property type="project" value="InterPro"/>
</dbReference>
<evidence type="ECO:0000256" key="4">
    <source>
        <dbReference type="PIRSR" id="PIRSR001359-1"/>
    </source>
</evidence>